<evidence type="ECO:0000313" key="1">
    <source>
        <dbReference type="Proteomes" id="UP000095286"/>
    </source>
</evidence>
<evidence type="ECO:0000313" key="2">
    <source>
        <dbReference type="WBParaSite" id="RSKR_0000408900.1"/>
    </source>
</evidence>
<accession>A0AC35TT23</accession>
<name>A0AC35TT23_9BILA</name>
<sequence>MTGTIGDSLINRGITKSPTEMKLDEERSISPSQVKYRDEAEHYKRLYEETKYDLLICKENLKKAEVEAMKNAAILVQVEHEYKLDKNELLDEIQRLNICITNVSKLYSSKHKRKRHDGRSESQSSGGSILSSGPTEMKLDEERSISPSQVKYRDEAEHYKRLYEETKYDLLICKENLKKAEVEAMKNAAILVQVEHEYKLDKNELLDEIQRLNICITNVSKLYSSKHKRKRHDGRSESQSSGGSILSSGLSEDGEPVEVDMVSVPLPPVATTHTHIPPLIVLDDEEEVESDEHSGELMEIDTEVATKGKKTMGNTRKISPKKIAAEFKKKVREYGISQCKVGLIILKLCGPRTSDFTLHPPQSYAKASVKDRENYKKMFDFLSDKKALEDFCLHNRPRKGSNFAILPTDPELMYE</sequence>
<proteinExistence type="predicted"/>
<organism evidence="1 2">
    <name type="scientific">Rhabditophanes sp. KR3021</name>
    <dbReference type="NCBI Taxonomy" id="114890"/>
    <lineage>
        <taxon>Eukaryota</taxon>
        <taxon>Metazoa</taxon>
        <taxon>Ecdysozoa</taxon>
        <taxon>Nematoda</taxon>
        <taxon>Chromadorea</taxon>
        <taxon>Rhabditida</taxon>
        <taxon>Tylenchina</taxon>
        <taxon>Panagrolaimomorpha</taxon>
        <taxon>Strongyloidoidea</taxon>
        <taxon>Alloionematidae</taxon>
        <taxon>Rhabditophanes</taxon>
    </lineage>
</organism>
<dbReference type="WBParaSite" id="RSKR_0000408900.1">
    <property type="protein sequence ID" value="RSKR_0000408900.1"/>
    <property type="gene ID" value="RSKR_0000408900"/>
</dbReference>
<reference evidence="2" key="1">
    <citation type="submission" date="2016-11" db="UniProtKB">
        <authorList>
            <consortium name="WormBaseParasite"/>
        </authorList>
    </citation>
    <scope>IDENTIFICATION</scope>
    <source>
        <strain evidence="2">KR3021</strain>
    </source>
</reference>
<protein>
    <submittedName>
        <fullName evidence="2">CUT domain-containing protein</fullName>
    </submittedName>
</protein>
<dbReference type="Proteomes" id="UP000095286">
    <property type="component" value="Unplaced"/>
</dbReference>